<dbReference type="Gene3D" id="1.10.10.10">
    <property type="entry name" value="Winged helix-like DNA-binding domain superfamily/Winged helix DNA-binding domain"/>
    <property type="match status" value="1"/>
</dbReference>
<dbReference type="InterPro" id="IPR039422">
    <property type="entry name" value="MarR/SlyA-like"/>
</dbReference>
<dbReference type="Proteomes" id="UP000266634">
    <property type="component" value="Unassembled WGS sequence"/>
</dbReference>
<keyword evidence="5" id="KW-0804">Transcription</keyword>
<dbReference type="OrthoDB" id="9806864at2"/>
<dbReference type="GO" id="GO:0003700">
    <property type="term" value="F:DNA-binding transcription factor activity"/>
    <property type="evidence" value="ECO:0007669"/>
    <property type="project" value="InterPro"/>
</dbReference>
<accession>A0A0D5CJD7</accession>
<sequence length="145" mass="16209">MTDHAGALLDRDMGLLLAAASRAVISLYRPLLKPYHLTHPQYLVMLALHEKDPRRAGDLSEAVQLTPGTLSPLFKRLELLGYITRQRDQADERRLLIALTERGRGILPDLLRVAEKVHDDVVHRSGADSSAQARLRSMTELLLDA</sequence>
<dbReference type="InterPro" id="IPR055166">
    <property type="entry name" value="Transc_reg_Sar_Rot_HTH"/>
</dbReference>
<reference evidence="8 10" key="2">
    <citation type="submission" date="2018-08" db="EMBL/GenBank/DDBJ databases">
        <title>Genome Sequence of Clavibacter michiganensis Subspecies type strains, and the Atypical Peach-Colored Strains Isolated from Tomato.</title>
        <authorList>
            <person name="Osdaghi E."/>
            <person name="Portier P."/>
            <person name="Briand M."/>
            <person name="Jacques M.-A."/>
        </authorList>
    </citation>
    <scope>NUCLEOTIDE SEQUENCE [LARGE SCALE GENOMIC DNA]</scope>
    <source>
        <strain evidence="8 10">CFBP 6488</strain>
    </source>
</reference>
<feature type="domain" description="HTH marR-type" evidence="6">
    <location>
        <begin position="10"/>
        <end position="144"/>
    </location>
</feature>
<keyword evidence="2" id="KW-0963">Cytoplasm</keyword>
<gene>
    <name evidence="8" type="ORF">DZF93_12580</name>
    <name evidence="7" type="ORF">VO01_11875</name>
</gene>
<name>A0A0D5CJD7_9MICO</name>
<dbReference type="GO" id="GO:0003677">
    <property type="term" value="F:DNA binding"/>
    <property type="evidence" value="ECO:0007669"/>
    <property type="project" value="UniProtKB-KW"/>
</dbReference>
<dbReference type="EMBL" id="QWEA01000583">
    <property type="protein sequence ID" value="RIJ20204.1"/>
    <property type="molecule type" value="Genomic_DNA"/>
</dbReference>
<organism evidence="7 9">
    <name type="scientific">Clavibacter michiganensis subsp. insidiosus</name>
    <dbReference type="NCBI Taxonomy" id="33014"/>
    <lineage>
        <taxon>Bacteria</taxon>
        <taxon>Bacillati</taxon>
        <taxon>Actinomycetota</taxon>
        <taxon>Actinomycetes</taxon>
        <taxon>Micrococcales</taxon>
        <taxon>Microbacteriaceae</taxon>
        <taxon>Clavibacter</taxon>
    </lineage>
</organism>
<evidence type="ECO:0000256" key="3">
    <source>
        <dbReference type="ARBA" id="ARBA00023015"/>
    </source>
</evidence>
<evidence type="ECO:0000256" key="4">
    <source>
        <dbReference type="ARBA" id="ARBA00023125"/>
    </source>
</evidence>
<evidence type="ECO:0000313" key="10">
    <source>
        <dbReference type="Proteomes" id="UP000266634"/>
    </source>
</evidence>
<dbReference type="PANTHER" id="PTHR33164:SF5">
    <property type="entry name" value="ORGANIC HYDROPEROXIDE RESISTANCE TRANSCRIPTIONAL REGULATOR"/>
    <property type="match status" value="1"/>
</dbReference>
<dbReference type="EMBL" id="CP011043">
    <property type="protein sequence ID" value="AJW79731.1"/>
    <property type="molecule type" value="Genomic_DNA"/>
</dbReference>
<protein>
    <submittedName>
        <fullName evidence="7">MarR family transcriptional regulator</fullName>
    </submittedName>
</protein>
<evidence type="ECO:0000256" key="5">
    <source>
        <dbReference type="ARBA" id="ARBA00023163"/>
    </source>
</evidence>
<dbReference type="SMART" id="SM00347">
    <property type="entry name" value="HTH_MARR"/>
    <property type="match status" value="1"/>
</dbReference>
<dbReference type="AlphaFoldDB" id="A0A0D5CJD7"/>
<dbReference type="SUPFAM" id="SSF46785">
    <property type="entry name" value="Winged helix' DNA-binding domain"/>
    <property type="match status" value="1"/>
</dbReference>
<dbReference type="Proteomes" id="UP000032604">
    <property type="component" value="Chromosome"/>
</dbReference>
<dbReference type="KEGG" id="cmh:VO01_11875"/>
<keyword evidence="3" id="KW-0805">Transcription regulation</keyword>
<dbReference type="InterPro" id="IPR036390">
    <property type="entry name" value="WH_DNA-bd_sf"/>
</dbReference>
<keyword evidence="4" id="KW-0238">DNA-binding</keyword>
<dbReference type="Pfam" id="PF22381">
    <property type="entry name" value="Staph_reg_Sar_Rot"/>
    <property type="match status" value="1"/>
</dbReference>
<dbReference type="PANTHER" id="PTHR33164">
    <property type="entry name" value="TRANSCRIPTIONAL REGULATOR, MARR FAMILY"/>
    <property type="match status" value="1"/>
</dbReference>
<dbReference type="InterPro" id="IPR000835">
    <property type="entry name" value="HTH_MarR-typ"/>
</dbReference>
<dbReference type="InterPro" id="IPR036388">
    <property type="entry name" value="WH-like_DNA-bd_sf"/>
</dbReference>
<evidence type="ECO:0000313" key="9">
    <source>
        <dbReference type="Proteomes" id="UP000032604"/>
    </source>
</evidence>
<dbReference type="HOGENOM" id="CLU_083287_3_0_11"/>
<dbReference type="GO" id="GO:0005737">
    <property type="term" value="C:cytoplasm"/>
    <property type="evidence" value="ECO:0007669"/>
    <property type="project" value="UniProtKB-SubCell"/>
</dbReference>
<evidence type="ECO:0000313" key="7">
    <source>
        <dbReference type="EMBL" id="AJW79731.1"/>
    </source>
</evidence>
<comment type="subcellular location">
    <subcellularLocation>
        <location evidence="1">Cytoplasm</location>
    </subcellularLocation>
</comment>
<dbReference type="GO" id="GO:0006950">
    <property type="term" value="P:response to stress"/>
    <property type="evidence" value="ECO:0007669"/>
    <property type="project" value="TreeGrafter"/>
</dbReference>
<evidence type="ECO:0000313" key="8">
    <source>
        <dbReference type="EMBL" id="RIJ20204.1"/>
    </source>
</evidence>
<dbReference type="PATRIC" id="fig|33014.5.peg.2450"/>
<evidence type="ECO:0000256" key="2">
    <source>
        <dbReference type="ARBA" id="ARBA00022490"/>
    </source>
</evidence>
<dbReference type="RefSeq" id="WP_045529220.1">
    <property type="nucleotide sequence ID" value="NZ_CP011043.1"/>
</dbReference>
<evidence type="ECO:0000259" key="6">
    <source>
        <dbReference type="PROSITE" id="PS50995"/>
    </source>
</evidence>
<dbReference type="PROSITE" id="PS50995">
    <property type="entry name" value="HTH_MARR_2"/>
    <property type="match status" value="1"/>
</dbReference>
<evidence type="ECO:0000256" key="1">
    <source>
        <dbReference type="ARBA" id="ARBA00004496"/>
    </source>
</evidence>
<reference evidence="7 9" key="1">
    <citation type="journal article" date="2015" name="Genome Announc.">
        <title>Complete Genome Sequence of Clavibacter michiganensis subsp. insidiosus R1-1 Using PacBio Single-Molecule Real-Time Technology.</title>
        <authorList>
            <person name="Lu Y."/>
            <person name="Samac D.A."/>
            <person name="Glazebrook J."/>
            <person name="Ishimaru C.A."/>
        </authorList>
    </citation>
    <scope>NUCLEOTIDE SEQUENCE [LARGE SCALE GENOMIC DNA]</scope>
    <source>
        <strain evidence="7 9">R1-1</strain>
    </source>
</reference>
<proteinExistence type="predicted"/>